<evidence type="ECO:0000256" key="2">
    <source>
        <dbReference type="SAM" id="Phobius"/>
    </source>
</evidence>
<accession>A0A8D8D1M0</accession>
<keyword evidence="2" id="KW-1133">Transmembrane helix</keyword>
<evidence type="ECO:0000256" key="1">
    <source>
        <dbReference type="SAM" id="MobiDB-lite"/>
    </source>
</evidence>
<keyword evidence="2" id="KW-0472">Membrane</keyword>
<dbReference type="AlphaFoldDB" id="A0A8D8D1M0"/>
<name>A0A8D8D1M0_CULPI</name>
<protein>
    <submittedName>
        <fullName evidence="3">(northern house mosquito) hypothetical protein</fullName>
    </submittedName>
</protein>
<feature type="region of interest" description="Disordered" evidence="1">
    <location>
        <begin position="92"/>
        <end position="127"/>
    </location>
</feature>
<feature type="transmembrane region" description="Helical" evidence="2">
    <location>
        <begin position="6"/>
        <end position="29"/>
    </location>
</feature>
<sequence>MTVEAFFQYPFVNTQNLLFIIVFCTFILLKNPERNVLGRNKKKTSMFLQSNSRRSNPQRKQHFNKTFKNLEELRWQLNSYRKQHTNITHKHSNHANVYPNESMTFPRNPYYRRDISPNATSPKRHFP</sequence>
<dbReference type="EMBL" id="HBUE01252273">
    <property type="protein sequence ID" value="CAG6554907.1"/>
    <property type="molecule type" value="Transcribed_RNA"/>
</dbReference>
<dbReference type="EMBL" id="HBUE01147346">
    <property type="protein sequence ID" value="CAG6503648.1"/>
    <property type="molecule type" value="Transcribed_RNA"/>
</dbReference>
<reference evidence="3" key="1">
    <citation type="submission" date="2021-05" db="EMBL/GenBank/DDBJ databases">
        <authorList>
            <person name="Alioto T."/>
            <person name="Alioto T."/>
            <person name="Gomez Garrido J."/>
        </authorList>
    </citation>
    <scope>NUCLEOTIDE SEQUENCE</scope>
</reference>
<organism evidence="3">
    <name type="scientific">Culex pipiens</name>
    <name type="common">House mosquito</name>
    <dbReference type="NCBI Taxonomy" id="7175"/>
    <lineage>
        <taxon>Eukaryota</taxon>
        <taxon>Metazoa</taxon>
        <taxon>Ecdysozoa</taxon>
        <taxon>Arthropoda</taxon>
        <taxon>Hexapoda</taxon>
        <taxon>Insecta</taxon>
        <taxon>Pterygota</taxon>
        <taxon>Neoptera</taxon>
        <taxon>Endopterygota</taxon>
        <taxon>Diptera</taxon>
        <taxon>Nematocera</taxon>
        <taxon>Culicoidea</taxon>
        <taxon>Culicidae</taxon>
        <taxon>Culicinae</taxon>
        <taxon>Culicini</taxon>
        <taxon>Culex</taxon>
        <taxon>Culex</taxon>
    </lineage>
</organism>
<evidence type="ECO:0000313" key="3">
    <source>
        <dbReference type="EMBL" id="CAG6503648.1"/>
    </source>
</evidence>
<keyword evidence="2" id="KW-0812">Transmembrane</keyword>
<proteinExistence type="predicted"/>